<sequence length="1350" mass="151046">MTLLMALHKLSDHVDGSSLPPPKTITENDKTSQNPEFASWTAADQKAALLLLSSLTEEAATESLRDSLQQLTKGTSSITEFSRQFKLLCEQLAAIGHPVAEIDKLHWFLRGLGPSYEGFSIAIRAIKPAPLFRDLVAQAESHDLFSQSLHGNVTPPAAFHAQNRRESSTQSRGRGSSNRGHYARGSNGKGRGYSRRPPHCQLCRTNGHYASACPNLHTYATQAPSLDDSIAKAFHAQCHVTNDDDPDWKADTGATDHMAPDQECLHHSTPYKGNNTAVFGNGKHLPITHTGSSKISNNISLHNVLVIPNLTNKLLSISKLTADHPVDVLFSQHFFHIQDRETKQVLARGICKDGLYVLKDEPRAYVAEVSNKASYELWHARLGHVSFDVISLLNKFGILSVTSLLPKPNICSPCQLAKGQRLPFISNKKRASFPLDLVHCDLWGPAPITSPEGYRYYVIFIDDHSRFTWFYPLKTKTGFYAVLSAFIKLIQTQCSRKIKNFQSDGGTEFVNHTVRNIFEANGTFHRYSCPYTPQQNGRAERKHRHIVETGLAMLFNAHIPASFWVDAFTSATYIINRVPSPTLESKSPYQLLFNQIPTYSNFRVYGCQVFPYLRDYAKHKLEPRSLPCVFIGYSTHYKGYRCLDPTTKRIFISRHARFNESVFPFKGSTGSLDPQPVAIATFHDDASGPILPPPPSPTPHTTLGPTDSCPLCTPTTGPSQTQPTHEPVDSTTFTDQTPNPPTTPPTIPEPAPTISVDVPTEPASESTVTHAVPLVDDTSTANSHHMTTRAKAGIFKSKHQADFASLNMYALHVALSSKTEPRGFKSAAKDPKWMAAMVDEIEALQQNHTWTLVPRPSSSNIVGSKWVFRIKYHSDGTIERYKARLVAQGFTQIPGLDYSHTFSPVVKASTIRIVLSLAVLNNWKLHQLDVKNAFLNGNLNETVFMEQPPGFTNPQYPNHVCKLSKALYGLKQAPRAWFQRLSTFLLSYGFECSRADTSLFVLRKDSCIMYLLVYVDDLILAGNDENVIHTFISHLHHEFAIKDLGDLSYFLGLEVVYTTTGLFLTQVKYAKDILLRAQLCEAKPVGTPLAPHESFTADGMPYSDPTLYRSLVGALQYLTITRPDLSYAVNQLSQFLHKPTVDHFRAVKRLLRYVKGTLSFGLTYSRPHKYSVIGFSDADWARCLDTRRSTYGYSIFLGGNLVSWSAKKQPTVSRSSCESEYRAMANTAAELVWITHLLRELHALPPDRPTLLCDNKSALFMTQNPVSHKRAKHIDLDYHFIRELVNSGKLYTKFVSTNLQVADIFTKSLPRAQFEAFRTMLRLGPPPSRLRGVLDKKICDYCKYIVSLFL</sequence>
<gene>
    <name evidence="1" type="ORF">L1987_45063</name>
</gene>
<accession>A0ACB9GTC0</accession>
<dbReference type="Proteomes" id="UP001056120">
    <property type="component" value="Linkage Group LG14"/>
</dbReference>
<comment type="caution">
    <text evidence="1">The sequence shown here is derived from an EMBL/GenBank/DDBJ whole genome shotgun (WGS) entry which is preliminary data.</text>
</comment>
<dbReference type="EMBL" id="CM042031">
    <property type="protein sequence ID" value="KAI3785937.1"/>
    <property type="molecule type" value="Genomic_DNA"/>
</dbReference>
<name>A0ACB9GTC0_9ASTR</name>
<proteinExistence type="predicted"/>
<evidence type="ECO:0000313" key="2">
    <source>
        <dbReference type="Proteomes" id="UP001056120"/>
    </source>
</evidence>
<protein>
    <submittedName>
        <fullName evidence="1">Uncharacterized protein</fullName>
    </submittedName>
</protein>
<reference evidence="1 2" key="2">
    <citation type="journal article" date="2022" name="Mol. Ecol. Resour.">
        <title>The genomes of chicory, endive, great burdock and yacon provide insights into Asteraceae paleo-polyploidization history and plant inulin production.</title>
        <authorList>
            <person name="Fan W."/>
            <person name="Wang S."/>
            <person name="Wang H."/>
            <person name="Wang A."/>
            <person name="Jiang F."/>
            <person name="Liu H."/>
            <person name="Zhao H."/>
            <person name="Xu D."/>
            <person name="Zhang Y."/>
        </authorList>
    </citation>
    <scope>NUCLEOTIDE SEQUENCE [LARGE SCALE GENOMIC DNA]</scope>
    <source>
        <strain evidence="2">cv. Yunnan</strain>
        <tissue evidence="1">Leaves</tissue>
    </source>
</reference>
<reference evidence="2" key="1">
    <citation type="journal article" date="2022" name="Mol. Ecol. Resour.">
        <title>The genomes of chicory, endive, great burdock and yacon provide insights into Asteraceae palaeo-polyploidization history and plant inulin production.</title>
        <authorList>
            <person name="Fan W."/>
            <person name="Wang S."/>
            <person name="Wang H."/>
            <person name="Wang A."/>
            <person name="Jiang F."/>
            <person name="Liu H."/>
            <person name="Zhao H."/>
            <person name="Xu D."/>
            <person name="Zhang Y."/>
        </authorList>
    </citation>
    <scope>NUCLEOTIDE SEQUENCE [LARGE SCALE GENOMIC DNA]</scope>
    <source>
        <strain evidence="2">cv. Yunnan</strain>
    </source>
</reference>
<evidence type="ECO:0000313" key="1">
    <source>
        <dbReference type="EMBL" id="KAI3785937.1"/>
    </source>
</evidence>
<keyword evidence="2" id="KW-1185">Reference proteome</keyword>
<organism evidence="1 2">
    <name type="scientific">Smallanthus sonchifolius</name>
    <dbReference type="NCBI Taxonomy" id="185202"/>
    <lineage>
        <taxon>Eukaryota</taxon>
        <taxon>Viridiplantae</taxon>
        <taxon>Streptophyta</taxon>
        <taxon>Embryophyta</taxon>
        <taxon>Tracheophyta</taxon>
        <taxon>Spermatophyta</taxon>
        <taxon>Magnoliopsida</taxon>
        <taxon>eudicotyledons</taxon>
        <taxon>Gunneridae</taxon>
        <taxon>Pentapetalae</taxon>
        <taxon>asterids</taxon>
        <taxon>campanulids</taxon>
        <taxon>Asterales</taxon>
        <taxon>Asteraceae</taxon>
        <taxon>Asteroideae</taxon>
        <taxon>Heliantheae alliance</taxon>
        <taxon>Millerieae</taxon>
        <taxon>Smallanthus</taxon>
    </lineage>
</organism>